<feature type="domain" description="Acyltransferase 3" evidence="2">
    <location>
        <begin position="24"/>
        <end position="354"/>
    </location>
</feature>
<dbReference type="PANTHER" id="PTHR23028:SF53">
    <property type="entry name" value="ACYL_TRANSF_3 DOMAIN-CONTAINING PROTEIN"/>
    <property type="match status" value="1"/>
</dbReference>
<dbReference type="GO" id="GO:0000271">
    <property type="term" value="P:polysaccharide biosynthetic process"/>
    <property type="evidence" value="ECO:0007669"/>
    <property type="project" value="TreeGrafter"/>
</dbReference>
<dbReference type="OrthoDB" id="9814807at2"/>
<keyword evidence="1" id="KW-0812">Transmembrane</keyword>
<dbReference type="EMBL" id="PDOC01000007">
    <property type="protein sequence ID" value="PIL44410.1"/>
    <property type="molecule type" value="Genomic_DNA"/>
</dbReference>
<name>A0A2G8TEF5_9BURK</name>
<feature type="transmembrane region" description="Helical" evidence="1">
    <location>
        <begin position="138"/>
        <end position="164"/>
    </location>
</feature>
<dbReference type="AlphaFoldDB" id="A0A2G8TEF5"/>
<dbReference type="GO" id="GO:0016020">
    <property type="term" value="C:membrane"/>
    <property type="evidence" value="ECO:0007669"/>
    <property type="project" value="TreeGrafter"/>
</dbReference>
<protein>
    <recommendedName>
        <fullName evidence="2">Acyltransferase 3 domain-containing protein</fullName>
    </recommendedName>
</protein>
<keyword evidence="4" id="KW-1185">Reference proteome</keyword>
<feature type="transmembrane region" description="Helical" evidence="1">
    <location>
        <begin position="339"/>
        <end position="361"/>
    </location>
</feature>
<reference evidence="3 4" key="1">
    <citation type="submission" date="2017-10" db="EMBL/GenBank/DDBJ databases">
        <title>Massilia psychrophilum sp. nov., a novel purple-pigmented bacterium isolated from Tianshan glacier, Xinjiang Municipality, China.</title>
        <authorList>
            <person name="Wang H."/>
        </authorList>
    </citation>
    <scope>NUCLEOTIDE SEQUENCE [LARGE SCALE GENOMIC DNA]</scope>
    <source>
        <strain evidence="3 4">JCM 30074</strain>
    </source>
</reference>
<sequence>MLAQVSISQVTRPLMKSLNIAYNPRIDQLRWLAATIVFLFHFNIEYRSLGGNGIGSKWLGLLSEGHTGVGLFFTLSGFLFMQIALHKETIVYGDFLRNRLLRIAPLFLTIFMVATSIGRDKFQPQDILYIFTSNLGMAPTSLTVITGAAWCISLEFTFYLIFPFLARFAMERGPRYLVKLLLLMLFFKVASYTVSDKGTLMFFSTFVGRFDQFLVGMLAAMLYRQRSASLHRASPFLVPLAAVLVVANSAMQATVAPFDPAQAKSLFWIFWSTLESVGWAIFIVAWVSFDKGLPVWLEKVLCHGGKVSFSFYLLHMAMLHLLAQSVGMLQIPGLGVGNAVLMLVGSYAATWALATISYSTIEEPFLRMRRAYGAIKPPTLVEAK</sequence>
<dbReference type="GO" id="GO:0016747">
    <property type="term" value="F:acyltransferase activity, transferring groups other than amino-acyl groups"/>
    <property type="evidence" value="ECO:0007669"/>
    <property type="project" value="InterPro"/>
</dbReference>
<feature type="transmembrane region" description="Helical" evidence="1">
    <location>
        <begin position="267"/>
        <end position="289"/>
    </location>
</feature>
<keyword evidence="1" id="KW-0472">Membrane</keyword>
<evidence type="ECO:0000256" key="1">
    <source>
        <dbReference type="SAM" id="Phobius"/>
    </source>
</evidence>
<dbReference type="InterPro" id="IPR002656">
    <property type="entry name" value="Acyl_transf_3_dom"/>
</dbReference>
<evidence type="ECO:0000313" key="3">
    <source>
        <dbReference type="EMBL" id="PIL44410.1"/>
    </source>
</evidence>
<feature type="transmembrane region" description="Helical" evidence="1">
    <location>
        <begin position="176"/>
        <end position="194"/>
    </location>
</feature>
<dbReference type="InterPro" id="IPR050879">
    <property type="entry name" value="Acyltransferase_3"/>
</dbReference>
<organism evidence="3 4">
    <name type="scientific">Massilia eurypsychrophila</name>
    <dbReference type="NCBI Taxonomy" id="1485217"/>
    <lineage>
        <taxon>Bacteria</taxon>
        <taxon>Pseudomonadati</taxon>
        <taxon>Pseudomonadota</taxon>
        <taxon>Betaproteobacteria</taxon>
        <taxon>Burkholderiales</taxon>
        <taxon>Oxalobacteraceae</taxon>
        <taxon>Telluria group</taxon>
        <taxon>Massilia</taxon>
    </lineage>
</organism>
<feature type="transmembrane region" description="Helical" evidence="1">
    <location>
        <begin position="100"/>
        <end position="118"/>
    </location>
</feature>
<keyword evidence="1" id="KW-1133">Transmembrane helix</keyword>
<dbReference type="Pfam" id="PF01757">
    <property type="entry name" value="Acyl_transf_3"/>
    <property type="match status" value="1"/>
</dbReference>
<feature type="transmembrane region" description="Helical" evidence="1">
    <location>
        <begin position="309"/>
        <end position="327"/>
    </location>
</feature>
<dbReference type="PANTHER" id="PTHR23028">
    <property type="entry name" value="ACETYLTRANSFERASE"/>
    <property type="match status" value="1"/>
</dbReference>
<feature type="transmembrane region" description="Helical" evidence="1">
    <location>
        <begin position="235"/>
        <end position="255"/>
    </location>
</feature>
<comment type="caution">
    <text evidence="3">The sequence shown here is derived from an EMBL/GenBank/DDBJ whole genome shotgun (WGS) entry which is preliminary data.</text>
</comment>
<feature type="transmembrane region" description="Helical" evidence="1">
    <location>
        <begin position="200"/>
        <end position="223"/>
    </location>
</feature>
<proteinExistence type="predicted"/>
<dbReference type="Proteomes" id="UP000230390">
    <property type="component" value="Unassembled WGS sequence"/>
</dbReference>
<accession>A0A2G8TEF5</accession>
<evidence type="ECO:0000313" key="4">
    <source>
        <dbReference type="Proteomes" id="UP000230390"/>
    </source>
</evidence>
<feature type="transmembrane region" description="Helical" evidence="1">
    <location>
        <begin position="58"/>
        <end position="80"/>
    </location>
</feature>
<evidence type="ECO:0000259" key="2">
    <source>
        <dbReference type="Pfam" id="PF01757"/>
    </source>
</evidence>
<gene>
    <name evidence="3" type="ORF">CR105_13160</name>
</gene>